<sequence>MKGSFSRRALASCWRVSLLLLLGLSLLGGWLYWQSPSLDTIRPGIESQLKKKLQLKEIKLGKLSWSWYDFLWLKSDHLDFTSSDDAVAFHEGGIAVRIPLASLLSGNLLPDRIRLSGGVLDIAHSDSDGAELPRMQLVLDDVQTNWRYNDDWHGSLSHLQLMYDGEEKLLQVATSDFTISASLSEDLLPQEIKVQCDNLQWLPAPLQGYFNGSSAASLNLSRTGRRGWELNASAASDQPLILLPDTIYSVALNSAELRLKLKARQDTAFAVEHISLEKVSWALAESSIEAKGSWSAGLLTMQATSERLSMPVVWSWLRPLGDETWHHWLASMKSGLATQANAKLSLAWEEPFKSLPSAENWQAMLYQVSAQVEETDIALGISEDFLSDTTAQVDLNQNGLNAVIADAELPKGLGRSAGELYIPWQTLELHISGRSHVDVSALLGWFGPAEISGWQWNGAKAESAFQLVWDPSEPEPREATAELQPVSDWNVLINGTKIALSAGKANWDQESGLSIAGMHFRNQHIEGTLSLATSIGKEERWNITELEMSSKSDFAMLAAHFQLPLAQAGGLIYSNLKYDGKWRGSADLKEASWKQLLGSDKKTGEPYSIHCSGELDLQANTPTINLTSLTSQGTGLLIRGSSASINRERLKLSLNDLHTPSFSGSLKIHMPFGDAPWQLSVDADYLNRNALPPSLDYNEQMVDKPWLLSANLRKFDWDDSRMQGVFIKLASAKGSVGLFSAKQVHTTQLDITDIDSRFSLPGGGLVDLRHLSASIEKQRLAMSGTLKPEKDGGMRWQGFAELHGDFAHLLRRGRLSERFMGGDVHLLFSGSGIILREQPWWQGLDGRLRLRADKGRILEGGSLTTLLAATNLSKLPMLLLGQREDLTGPGIMYERLQMEAIMQNQNIHVRNVAMRSTAFDLAGHGEMNLESTSVDLYLVLQPLQNLDALLAKIPLLRDILGGSSHSLFRKVYRMHGPFTNAKVEQVNPEQAGLASAGLIEGLLTLPSLWFSSGKSKTGSEEPATAQQ</sequence>
<keyword evidence="1" id="KW-0472">Membrane</keyword>
<organism evidence="2 3">
    <name type="scientific">Mariprofundus ferrinatatus</name>
    <dbReference type="NCBI Taxonomy" id="1921087"/>
    <lineage>
        <taxon>Bacteria</taxon>
        <taxon>Pseudomonadati</taxon>
        <taxon>Pseudomonadota</taxon>
        <taxon>Candidatius Mariprofundia</taxon>
        <taxon>Mariprofundales</taxon>
        <taxon>Mariprofundaceae</taxon>
        <taxon>Mariprofundus</taxon>
    </lineage>
</organism>
<dbReference type="GO" id="GO:0090313">
    <property type="term" value="P:regulation of protein targeting to membrane"/>
    <property type="evidence" value="ECO:0007669"/>
    <property type="project" value="TreeGrafter"/>
</dbReference>
<reference evidence="2 3" key="1">
    <citation type="submission" date="2016-12" db="EMBL/GenBank/DDBJ databases">
        <title>Isolation and genomic insights into novel planktonic Zetaproteobacteria from stratified waters of the Chesapeake Bay.</title>
        <authorList>
            <person name="McAllister S.M."/>
            <person name="Kato S."/>
            <person name="Chan C.S."/>
            <person name="Chiu B.K."/>
            <person name="Field E.K."/>
        </authorList>
    </citation>
    <scope>NUCLEOTIDE SEQUENCE [LARGE SCALE GENOMIC DNA]</scope>
    <source>
        <strain evidence="2 3">CP-8</strain>
    </source>
</reference>
<evidence type="ECO:0000313" key="3">
    <source>
        <dbReference type="Proteomes" id="UP000231637"/>
    </source>
</evidence>
<accession>A0A2K8L6A1</accession>
<dbReference type="EMBL" id="CP018800">
    <property type="protein sequence ID" value="ATX82817.1"/>
    <property type="molecule type" value="Genomic_DNA"/>
</dbReference>
<dbReference type="PANTHER" id="PTHR30441">
    <property type="entry name" value="DUF748 DOMAIN-CONTAINING PROTEIN"/>
    <property type="match status" value="1"/>
</dbReference>
<feature type="transmembrane region" description="Helical" evidence="1">
    <location>
        <begin position="12"/>
        <end position="33"/>
    </location>
</feature>
<dbReference type="Proteomes" id="UP000231637">
    <property type="component" value="Chromosome"/>
</dbReference>
<dbReference type="InterPro" id="IPR052894">
    <property type="entry name" value="AsmA-related"/>
</dbReference>
<dbReference type="PANTHER" id="PTHR30441:SF8">
    <property type="entry name" value="DUF748 DOMAIN-CONTAINING PROTEIN"/>
    <property type="match status" value="1"/>
</dbReference>
<gene>
    <name evidence="2" type="ORF">Ga0123462_1980</name>
</gene>
<keyword evidence="1" id="KW-0812">Transmembrane</keyword>
<dbReference type="KEGG" id="mfn:Ga0123462_1980"/>
<dbReference type="GO" id="GO:0005886">
    <property type="term" value="C:plasma membrane"/>
    <property type="evidence" value="ECO:0007669"/>
    <property type="project" value="TreeGrafter"/>
</dbReference>
<protein>
    <submittedName>
        <fullName evidence="2">AsmA-like C-terminal region</fullName>
    </submittedName>
</protein>
<dbReference type="AlphaFoldDB" id="A0A2K8L6A1"/>
<keyword evidence="3" id="KW-1185">Reference proteome</keyword>
<dbReference type="RefSeq" id="WP_100266119.1">
    <property type="nucleotide sequence ID" value="NZ_CP018800.1"/>
</dbReference>
<name>A0A2K8L6A1_9PROT</name>
<dbReference type="OrthoDB" id="5287238at2"/>
<evidence type="ECO:0000313" key="2">
    <source>
        <dbReference type="EMBL" id="ATX82817.1"/>
    </source>
</evidence>
<proteinExistence type="predicted"/>
<evidence type="ECO:0000256" key="1">
    <source>
        <dbReference type="SAM" id="Phobius"/>
    </source>
</evidence>
<keyword evidence="1" id="KW-1133">Transmembrane helix</keyword>